<dbReference type="InterPro" id="IPR013103">
    <property type="entry name" value="RVT_2"/>
</dbReference>
<evidence type="ECO:0000313" key="3">
    <source>
        <dbReference type="Proteomes" id="UP000704712"/>
    </source>
</evidence>
<dbReference type="PANTHER" id="PTHR11439:SF467">
    <property type="entry name" value="INTEGRASE CATALYTIC DOMAIN-CONTAINING PROTEIN"/>
    <property type="match status" value="1"/>
</dbReference>
<gene>
    <name evidence="2" type="ORF">GN958_ATG16895</name>
</gene>
<proteinExistence type="predicted"/>
<name>A0A8S9U437_PHYIN</name>
<protein>
    <submittedName>
        <fullName evidence="2">Reverse transcriptase (RNA-dependent DNA polymerase)</fullName>
    </submittedName>
</protein>
<evidence type="ECO:0000313" key="2">
    <source>
        <dbReference type="EMBL" id="KAF4133929.1"/>
    </source>
</evidence>
<dbReference type="CDD" id="cd09272">
    <property type="entry name" value="RNase_HI_RT_Ty1"/>
    <property type="match status" value="1"/>
</dbReference>
<reference evidence="2" key="1">
    <citation type="submission" date="2020-03" db="EMBL/GenBank/DDBJ databases">
        <title>Hybrid Assembly of Korean Phytophthora infestans isolates.</title>
        <authorList>
            <person name="Prokchorchik M."/>
            <person name="Lee Y."/>
            <person name="Seo J."/>
            <person name="Cho J.-H."/>
            <person name="Park Y.-E."/>
            <person name="Jang D.-C."/>
            <person name="Im J.-S."/>
            <person name="Choi J.-G."/>
            <person name="Park H.-J."/>
            <person name="Lee G.-B."/>
            <person name="Lee Y.-G."/>
            <person name="Hong S.-Y."/>
            <person name="Cho K."/>
            <person name="Sohn K.H."/>
        </authorList>
    </citation>
    <scope>NUCLEOTIDE SEQUENCE</scope>
    <source>
        <strain evidence="2">KR_2_A2</strain>
    </source>
</reference>
<keyword evidence="2" id="KW-0808">Transferase</keyword>
<keyword evidence="2" id="KW-0548">Nucleotidyltransferase</keyword>
<dbReference type="AlphaFoldDB" id="A0A8S9U437"/>
<keyword evidence="2" id="KW-0695">RNA-directed DNA polymerase</keyword>
<dbReference type="PANTHER" id="PTHR11439">
    <property type="entry name" value="GAG-POL-RELATED RETROTRANSPOSON"/>
    <property type="match status" value="1"/>
</dbReference>
<feature type="domain" description="Reverse transcriptase Ty1/copia-type" evidence="1">
    <location>
        <begin position="2"/>
        <end position="110"/>
    </location>
</feature>
<sequence>MNWNNALHRALVNLGFTRSVKDPGLYWIKGEDRMVFVPVYVDDILIIGRNEDVDHFAAKLNECFKIKELGEGNYLLELQISFAPEMHVMFRQTKYVQDMLRTFRMNEAHSYLVSGSRPDLATALRILSKFLKKFGVVHWQAAKRVLRYVKCTSDMGLYYDLNEARKYEKLQIEIYADACFASDPEDLKSVSGFTVLCNGQLISAKSWKQGILAESTCEAELITANEGLHDAIRLEQLVDELGLPRENTKLFCDSSSAVALMKHAGKHRRTKQLRIKDLKIRENVVEREVEISFAATQANVADTMTKPLPAEAFR</sequence>
<dbReference type="EMBL" id="JAACNO010002357">
    <property type="protein sequence ID" value="KAF4133929.1"/>
    <property type="molecule type" value="Genomic_DNA"/>
</dbReference>
<dbReference type="Pfam" id="PF07727">
    <property type="entry name" value="RVT_2"/>
    <property type="match status" value="1"/>
</dbReference>
<comment type="caution">
    <text evidence="2">The sequence shown here is derived from an EMBL/GenBank/DDBJ whole genome shotgun (WGS) entry which is preliminary data.</text>
</comment>
<accession>A0A8S9U437</accession>
<dbReference type="Proteomes" id="UP000704712">
    <property type="component" value="Unassembled WGS sequence"/>
</dbReference>
<dbReference type="GO" id="GO:0003964">
    <property type="term" value="F:RNA-directed DNA polymerase activity"/>
    <property type="evidence" value="ECO:0007669"/>
    <property type="project" value="UniProtKB-KW"/>
</dbReference>
<evidence type="ECO:0000259" key="1">
    <source>
        <dbReference type="Pfam" id="PF07727"/>
    </source>
</evidence>
<organism evidence="2 3">
    <name type="scientific">Phytophthora infestans</name>
    <name type="common">Potato late blight agent</name>
    <name type="synonym">Botrytis infestans</name>
    <dbReference type="NCBI Taxonomy" id="4787"/>
    <lineage>
        <taxon>Eukaryota</taxon>
        <taxon>Sar</taxon>
        <taxon>Stramenopiles</taxon>
        <taxon>Oomycota</taxon>
        <taxon>Peronosporomycetes</taxon>
        <taxon>Peronosporales</taxon>
        <taxon>Peronosporaceae</taxon>
        <taxon>Phytophthora</taxon>
    </lineage>
</organism>